<protein>
    <recommendedName>
        <fullName evidence="3">Porin</fullName>
    </recommendedName>
</protein>
<evidence type="ECO:0000313" key="2">
    <source>
        <dbReference type="EMBL" id="HHJ51887.1"/>
    </source>
</evidence>
<dbReference type="Proteomes" id="UP000886124">
    <property type="component" value="Unassembled WGS sequence"/>
</dbReference>
<feature type="signal peptide" evidence="1">
    <location>
        <begin position="1"/>
        <end position="17"/>
    </location>
</feature>
<sequence>MKRLAWIIILSVALLNAQSFKGSVSTGFYMGMPYWNADNTDAGKVIDANDAFLRSVNQLRLSGTVGGVKLMFSAIRSDGFQSENRLSETKIFSLYGQYDFSRGKIQVGRIVPFMRWVRGSIDGAVLDFAINKRIGIKILGGLQAPFGSIFNPDTTQQRIYIHVQYAASGLRMKLKMYKDEAKTKVGADVFGRLGKLRYSANYGYDVTDSQLSDGGLSLYYPFNNRFTAQASYRLFRTLPWNLGHIRFQSYMIDRVYLGLRYRMWNNMALNLNQMVTLTSERTDYLTMLVLSGRFFQVGVNYLSGQDNLQRLGIMLGGHCRIMRNLTVSGGVAPVDYLHPEEDEHVQSIAFYLRAQYRFLQRFAADVNLNYYQKNDVLNSPVRGGVRLMYYFGS</sequence>
<feature type="chain" id="PRO_5030516556" description="Porin" evidence="1">
    <location>
        <begin position="18"/>
        <end position="393"/>
    </location>
</feature>
<proteinExistence type="predicted"/>
<organism evidence="2">
    <name type="scientific">Caldithrix abyssi</name>
    <dbReference type="NCBI Taxonomy" id="187145"/>
    <lineage>
        <taxon>Bacteria</taxon>
        <taxon>Pseudomonadati</taxon>
        <taxon>Calditrichota</taxon>
        <taxon>Calditrichia</taxon>
        <taxon>Calditrichales</taxon>
        <taxon>Calditrichaceae</taxon>
        <taxon>Caldithrix</taxon>
    </lineage>
</organism>
<keyword evidence="1" id="KW-0732">Signal</keyword>
<gene>
    <name evidence="2" type="ORF">ENJ89_01720</name>
</gene>
<name>A0A7V5PNB2_CALAY</name>
<dbReference type="AlphaFoldDB" id="A0A7V5PNB2"/>
<dbReference type="SUPFAM" id="SSF56935">
    <property type="entry name" value="Porins"/>
    <property type="match status" value="2"/>
</dbReference>
<dbReference type="EMBL" id="DROD01000123">
    <property type="protein sequence ID" value="HHJ51887.1"/>
    <property type="molecule type" value="Genomic_DNA"/>
</dbReference>
<evidence type="ECO:0000256" key="1">
    <source>
        <dbReference type="SAM" id="SignalP"/>
    </source>
</evidence>
<accession>A0A7V5PNB2</accession>
<evidence type="ECO:0008006" key="3">
    <source>
        <dbReference type="Google" id="ProtNLM"/>
    </source>
</evidence>
<reference evidence="2" key="1">
    <citation type="journal article" date="2020" name="mSystems">
        <title>Genome- and Community-Level Interaction Insights into Carbon Utilization and Element Cycling Functions of Hydrothermarchaeota in Hydrothermal Sediment.</title>
        <authorList>
            <person name="Zhou Z."/>
            <person name="Liu Y."/>
            <person name="Xu W."/>
            <person name="Pan J."/>
            <person name="Luo Z.H."/>
            <person name="Li M."/>
        </authorList>
    </citation>
    <scope>NUCLEOTIDE SEQUENCE [LARGE SCALE GENOMIC DNA]</scope>
    <source>
        <strain evidence="2">HyVt-527</strain>
    </source>
</reference>
<comment type="caution">
    <text evidence="2">The sequence shown here is derived from an EMBL/GenBank/DDBJ whole genome shotgun (WGS) entry which is preliminary data.</text>
</comment>